<proteinExistence type="predicted"/>
<gene>
    <name evidence="2" type="ORF">PVAP13_9NG660632</name>
</gene>
<evidence type="ECO:0000256" key="1">
    <source>
        <dbReference type="SAM" id="MobiDB-lite"/>
    </source>
</evidence>
<reference evidence="2 3" key="1">
    <citation type="submission" date="2020-05" db="EMBL/GenBank/DDBJ databases">
        <title>WGS assembly of Panicum virgatum.</title>
        <authorList>
            <person name="Lovell J.T."/>
            <person name="Jenkins J."/>
            <person name="Shu S."/>
            <person name="Juenger T.E."/>
            <person name="Schmutz J."/>
        </authorList>
    </citation>
    <scope>NUCLEOTIDE SEQUENCE [LARGE SCALE GENOMIC DNA]</scope>
    <source>
        <strain evidence="3">cv. AP13</strain>
    </source>
</reference>
<organism evidence="2 3">
    <name type="scientific">Panicum virgatum</name>
    <name type="common">Blackwell switchgrass</name>
    <dbReference type="NCBI Taxonomy" id="38727"/>
    <lineage>
        <taxon>Eukaryota</taxon>
        <taxon>Viridiplantae</taxon>
        <taxon>Streptophyta</taxon>
        <taxon>Embryophyta</taxon>
        <taxon>Tracheophyta</taxon>
        <taxon>Spermatophyta</taxon>
        <taxon>Magnoliopsida</taxon>
        <taxon>Liliopsida</taxon>
        <taxon>Poales</taxon>
        <taxon>Poaceae</taxon>
        <taxon>PACMAD clade</taxon>
        <taxon>Panicoideae</taxon>
        <taxon>Panicodae</taxon>
        <taxon>Paniceae</taxon>
        <taxon>Panicinae</taxon>
        <taxon>Panicum</taxon>
        <taxon>Panicum sect. Hiantes</taxon>
    </lineage>
</organism>
<feature type="region of interest" description="Disordered" evidence="1">
    <location>
        <begin position="63"/>
        <end position="94"/>
    </location>
</feature>
<evidence type="ECO:0000313" key="2">
    <source>
        <dbReference type="EMBL" id="KAG2542768.1"/>
    </source>
</evidence>
<name>A0A8T0N1F6_PANVG</name>
<sequence length="94" mass="11363">MHNYNGPQRRRQRHSGRRYIAFPHVYYCHTTTYTNTSDHFPSFLHTGPRDFLWLRCADRRRQVAASQHQKRRRKTRSNRRRQSSMALYGSRLGG</sequence>
<accession>A0A8T0N1F6</accession>
<feature type="compositionally biased region" description="Basic residues" evidence="1">
    <location>
        <begin position="68"/>
        <end position="82"/>
    </location>
</feature>
<evidence type="ECO:0000313" key="3">
    <source>
        <dbReference type="Proteomes" id="UP000823388"/>
    </source>
</evidence>
<keyword evidence="3" id="KW-1185">Reference proteome</keyword>
<dbReference type="Proteomes" id="UP000823388">
    <property type="component" value="Chromosome 9N"/>
</dbReference>
<dbReference type="EMBL" id="CM029054">
    <property type="protein sequence ID" value="KAG2542768.1"/>
    <property type="molecule type" value="Genomic_DNA"/>
</dbReference>
<protein>
    <submittedName>
        <fullName evidence="2">Uncharacterized protein</fullName>
    </submittedName>
</protein>
<dbReference type="AlphaFoldDB" id="A0A8T0N1F6"/>
<comment type="caution">
    <text evidence="2">The sequence shown here is derived from an EMBL/GenBank/DDBJ whole genome shotgun (WGS) entry which is preliminary data.</text>
</comment>